<reference evidence="1" key="1">
    <citation type="journal article" date="2011" name="Genome Biol.">
        <title>The draft genome of the carcinogenic human liver fluke Clonorchis sinensis.</title>
        <authorList>
            <person name="Wang X."/>
            <person name="Chen W."/>
            <person name="Huang Y."/>
            <person name="Sun J."/>
            <person name="Men J."/>
            <person name="Liu H."/>
            <person name="Luo F."/>
            <person name="Guo L."/>
            <person name="Lv X."/>
            <person name="Deng C."/>
            <person name="Zhou C."/>
            <person name="Fan Y."/>
            <person name="Li X."/>
            <person name="Huang L."/>
            <person name="Hu Y."/>
            <person name="Liang C."/>
            <person name="Hu X."/>
            <person name="Xu J."/>
            <person name="Yu X."/>
        </authorList>
    </citation>
    <scope>NUCLEOTIDE SEQUENCE [LARGE SCALE GENOMIC DNA]</scope>
    <source>
        <strain evidence="1">Henan</strain>
    </source>
</reference>
<gene>
    <name evidence="1" type="ORF">CLF_100845</name>
</gene>
<accession>G7Y4D8</accession>
<protein>
    <submittedName>
        <fullName evidence="1">Uncharacterized protein</fullName>
    </submittedName>
</protein>
<dbReference type="EMBL" id="DF142855">
    <property type="protein sequence ID" value="GAA47824.1"/>
    <property type="molecule type" value="Genomic_DNA"/>
</dbReference>
<evidence type="ECO:0000313" key="2">
    <source>
        <dbReference type="Proteomes" id="UP000008909"/>
    </source>
</evidence>
<keyword evidence="2" id="KW-1185">Reference proteome</keyword>
<evidence type="ECO:0000313" key="1">
    <source>
        <dbReference type="EMBL" id="GAA47824.1"/>
    </source>
</evidence>
<sequence>MFEQMVKDMHVPPDVLAQLSDEQKDVLHYEIRQLSPRKPEVVALFCANNVVMGVKVSFNDRFVMKSEPKNGLMEIEEVVRDTESKVSSVPYMKFDADKWIVELKHSL</sequence>
<dbReference type="AlphaFoldDB" id="G7Y4D8"/>
<name>G7Y4D8_CLOSI</name>
<reference key="2">
    <citation type="submission" date="2011-10" db="EMBL/GenBank/DDBJ databases">
        <title>The genome and transcriptome sequence of Clonorchis sinensis provide insights into the carcinogenic liver fluke.</title>
        <authorList>
            <person name="Wang X."/>
            <person name="Huang Y."/>
            <person name="Chen W."/>
            <person name="Liu H."/>
            <person name="Guo L."/>
            <person name="Chen Y."/>
            <person name="Luo F."/>
            <person name="Zhou W."/>
            <person name="Sun J."/>
            <person name="Mao Q."/>
            <person name="Liang P."/>
            <person name="Zhou C."/>
            <person name="Tian Y."/>
            <person name="Men J."/>
            <person name="Lv X."/>
            <person name="Huang L."/>
            <person name="Zhou J."/>
            <person name="Hu Y."/>
            <person name="Li R."/>
            <person name="Zhang F."/>
            <person name="Lei H."/>
            <person name="Li X."/>
            <person name="Hu X."/>
            <person name="Liang C."/>
            <person name="Xu J."/>
            <person name="Wu Z."/>
            <person name="Yu X."/>
        </authorList>
    </citation>
    <scope>NUCLEOTIDE SEQUENCE</scope>
    <source>
        <strain>Henan</strain>
    </source>
</reference>
<organism evidence="1 2">
    <name type="scientific">Clonorchis sinensis</name>
    <name type="common">Chinese liver fluke</name>
    <dbReference type="NCBI Taxonomy" id="79923"/>
    <lineage>
        <taxon>Eukaryota</taxon>
        <taxon>Metazoa</taxon>
        <taxon>Spiralia</taxon>
        <taxon>Lophotrochozoa</taxon>
        <taxon>Platyhelminthes</taxon>
        <taxon>Trematoda</taxon>
        <taxon>Digenea</taxon>
        <taxon>Opisthorchiida</taxon>
        <taxon>Opisthorchiata</taxon>
        <taxon>Opisthorchiidae</taxon>
        <taxon>Clonorchis</taxon>
    </lineage>
</organism>
<proteinExistence type="predicted"/>
<dbReference type="Proteomes" id="UP000008909">
    <property type="component" value="Unassembled WGS sequence"/>
</dbReference>